<dbReference type="Proteomes" id="UP000694569">
    <property type="component" value="Unplaced"/>
</dbReference>
<dbReference type="SMART" id="SM00217">
    <property type="entry name" value="WAP"/>
    <property type="match status" value="1"/>
</dbReference>
<dbReference type="CDD" id="cd00199">
    <property type="entry name" value="WAP"/>
    <property type="match status" value="1"/>
</dbReference>
<dbReference type="PRINTS" id="PR00003">
    <property type="entry name" value="4DISULPHCORE"/>
</dbReference>
<dbReference type="AlphaFoldDB" id="A0A8C5R8D1"/>
<feature type="domain" description="WAP" evidence="1">
    <location>
        <begin position="19"/>
        <end position="66"/>
    </location>
</feature>
<dbReference type="Gene3D" id="4.10.75.10">
    <property type="entry name" value="Elafin-like"/>
    <property type="match status" value="1"/>
</dbReference>
<dbReference type="GO" id="GO:0005576">
    <property type="term" value="C:extracellular region"/>
    <property type="evidence" value="ECO:0007669"/>
    <property type="project" value="InterPro"/>
</dbReference>
<dbReference type="Ensembl" id="ENSLLET00000051067.1">
    <property type="protein sequence ID" value="ENSLLEP00000049151.1"/>
    <property type="gene ID" value="ENSLLEG00000030937.1"/>
</dbReference>
<dbReference type="Pfam" id="PF00095">
    <property type="entry name" value="WAP"/>
    <property type="match status" value="1"/>
</dbReference>
<dbReference type="SUPFAM" id="SSF57256">
    <property type="entry name" value="Elafin-like"/>
    <property type="match status" value="1"/>
</dbReference>
<accession>A0A8C5R8D1</accession>
<organism evidence="2 3">
    <name type="scientific">Leptobrachium leishanense</name>
    <name type="common">Leishan spiny toad</name>
    <dbReference type="NCBI Taxonomy" id="445787"/>
    <lineage>
        <taxon>Eukaryota</taxon>
        <taxon>Metazoa</taxon>
        <taxon>Chordata</taxon>
        <taxon>Craniata</taxon>
        <taxon>Vertebrata</taxon>
        <taxon>Euteleostomi</taxon>
        <taxon>Amphibia</taxon>
        <taxon>Batrachia</taxon>
        <taxon>Anura</taxon>
        <taxon>Pelobatoidea</taxon>
        <taxon>Megophryidae</taxon>
        <taxon>Leptobrachium</taxon>
    </lineage>
</organism>
<dbReference type="OrthoDB" id="4473401at2759"/>
<dbReference type="InterPro" id="IPR008197">
    <property type="entry name" value="WAP_dom"/>
</dbReference>
<evidence type="ECO:0000313" key="3">
    <source>
        <dbReference type="Proteomes" id="UP000694569"/>
    </source>
</evidence>
<evidence type="ECO:0000313" key="2">
    <source>
        <dbReference type="Ensembl" id="ENSLLEP00000049151.1"/>
    </source>
</evidence>
<dbReference type="GeneTree" id="ENSGT01010000228771"/>
<name>A0A8C5R8D1_9ANUR</name>
<sequence length="88" mass="9890">TFTLRFNFSPKIPLCVFVHLEKPGSCPMNAIRCFQKSFNLCSGDGGCPGKEKCCGYRCGKTCLSNIRRYANYVVCLMFSCSDRDGIHF</sequence>
<dbReference type="GO" id="GO:0030414">
    <property type="term" value="F:peptidase inhibitor activity"/>
    <property type="evidence" value="ECO:0007669"/>
    <property type="project" value="InterPro"/>
</dbReference>
<keyword evidence="3" id="KW-1185">Reference proteome</keyword>
<dbReference type="InterPro" id="IPR036645">
    <property type="entry name" value="Elafin-like_sf"/>
</dbReference>
<dbReference type="PROSITE" id="PS51390">
    <property type="entry name" value="WAP"/>
    <property type="match status" value="1"/>
</dbReference>
<reference evidence="2" key="1">
    <citation type="submission" date="2025-08" db="UniProtKB">
        <authorList>
            <consortium name="Ensembl"/>
        </authorList>
    </citation>
    <scope>IDENTIFICATION</scope>
</reference>
<reference evidence="2" key="2">
    <citation type="submission" date="2025-09" db="UniProtKB">
        <authorList>
            <consortium name="Ensembl"/>
        </authorList>
    </citation>
    <scope>IDENTIFICATION</scope>
</reference>
<proteinExistence type="predicted"/>
<protein>
    <recommendedName>
        <fullName evidence="1">WAP domain-containing protein</fullName>
    </recommendedName>
</protein>
<evidence type="ECO:0000259" key="1">
    <source>
        <dbReference type="PROSITE" id="PS51390"/>
    </source>
</evidence>